<reference evidence="2 3" key="1">
    <citation type="submission" date="2018-10" db="EMBL/GenBank/DDBJ databases">
        <title>Sequencing the genomes of 1000 actinobacteria strains.</title>
        <authorList>
            <person name="Klenk H.-P."/>
        </authorList>
    </citation>
    <scope>NUCLEOTIDE SEQUENCE [LARGE SCALE GENOMIC DNA]</scope>
    <source>
        <strain evidence="2 3">DSM 44343</strain>
    </source>
</reference>
<feature type="transmembrane region" description="Helical" evidence="1">
    <location>
        <begin position="72"/>
        <end position="91"/>
    </location>
</feature>
<proteinExistence type="predicted"/>
<accession>A0A495IUA2</accession>
<comment type="caution">
    <text evidence="2">The sequence shown here is derived from an EMBL/GenBank/DDBJ whole genome shotgun (WGS) entry which is preliminary data.</text>
</comment>
<gene>
    <name evidence="2" type="ORF">DFJ75_5024</name>
</gene>
<sequence>MTTSTSTGGSRLQRNSIRAASILGIVTLAWLTSAGVAGADTVVAIDSPLDGITPDFSLWGTGVGDTWRRLMAAFWAACLAACTIWVIAASVKMAMANRRGMAGQQVEAKASFMDALTGLGACAGASILIGGVLFAVSG</sequence>
<keyword evidence="1" id="KW-0812">Transmembrane</keyword>
<keyword evidence="1" id="KW-1133">Transmembrane helix</keyword>
<organism evidence="2 3">
    <name type="scientific">Williamsia marianensis</name>
    <dbReference type="NCBI Taxonomy" id="85044"/>
    <lineage>
        <taxon>Bacteria</taxon>
        <taxon>Bacillati</taxon>
        <taxon>Actinomycetota</taxon>
        <taxon>Actinomycetes</taxon>
        <taxon>Mycobacteriales</taxon>
        <taxon>Nocardiaceae</taxon>
        <taxon>Williamsia</taxon>
    </lineage>
</organism>
<evidence type="ECO:0000313" key="3">
    <source>
        <dbReference type="Proteomes" id="UP000274762"/>
    </source>
</evidence>
<keyword evidence="1" id="KW-0472">Membrane</keyword>
<dbReference type="OrthoDB" id="4557964at2"/>
<name>A0A495IUA2_WILMA</name>
<evidence type="ECO:0000313" key="2">
    <source>
        <dbReference type="EMBL" id="RKR79881.1"/>
    </source>
</evidence>
<dbReference type="EMBL" id="RBKV01000002">
    <property type="protein sequence ID" value="RKR79881.1"/>
    <property type="molecule type" value="Genomic_DNA"/>
</dbReference>
<dbReference type="RefSeq" id="WP_062800984.1">
    <property type="nucleotide sequence ID" value="NZ_CBCRXS010000021.1"/>
</dbReference>
<evidence type="ECO:0000256" key="1">
    <source>
        <dbReference type="SAM" id="Phobius"/>
    </source>
</evidence>
<protein>
    <submittedName>
        <fullName evidence="2">Uncharacterized protein</fullName>
    </submittedName>
</protein>
<dbReference type="Proteomes" id="UP000274762">
    <property type="component" value="Unassembled WGS sequence"/>
</dbReference>
<feature type="transmembrane region" description="Helical" evidence="1">
    <location>
        <begin position="112"/>
        <end position="136"/>
    </location>
</feature>
<dbReference type="AlphaFoldDB" id="A0A495IUA2"/>